<evidence type="ECO:0000313" key="3">
    <source>
        <dbReference type="Proteomes" id="UP000317646"/>
    </source>
</evidence>
<proteinExistence type="predicted"/>
<evidence type="ECO:0000256" key="1">
    <source>
        <dbReference type="SAM" id="Phobius"/>
    </source>
</evidence>
<dbReference type="EMBL" id="RCYZ01000004">
    <property type="protein sequence ID" value="TPG65866.1"/>
    <property type="molecule type" value="Genomic_DNA"/>
</dbReference>
<keyword evidence="1" id="KW-0472">Membrane</keyword>
<gene>
    <name evidence="2" type="ORF">EAH73_10760</name>
</gene>
<dbReference type="InterPro" id="IPR025250">
    <property type="entry name" value="DUF4199"/>
</dbReference>
<dbReference type="Pfam" id="PF13858">
    <property type="entry name" value="DUF4199"/>
    <property type="match status" value="1"/>
</dbReference>
<reference evidence="2 3" key="1">
    <citation type="journal article" date="2019" name="Environ. Microbiol.">
        <title>Species interactions and distinct microbial communities in high Arctic permafrost affected cryosols are associated with the CH4 and CO2 gas fluxes.</title>
        <authorList>
            <person name="Altshuler I."/>
            <person name="Hamel J."/>
            <person name="Turney S."/>
            <person name="Magnuson E."/>
            <person name="Levesque R."/>
            <person name="Greer C."/>
            <person name="Whyte L.G."/>
        </authorList>
    </citation>
    <scope>NUCLEOTIDE SEQUENCE [LARGE SCALE GENOMIC DNA]</scope>
    <source>
        <strain evidence="2 3">S9.2P</strain>
    </source>
</reference>
<feature type="transmembrane region" description="Helical" evidence="1">
    <location>
        <begin position="70"/>
        <end position="87"/>
    </location>
</feature>
<keyword evidence="3" id="KW-1185">Reference proteome</keyword>
<feature type="transmembrane region" description="Helical" evidence="1">
    <location>
        <begin position="148"/>
        <end position="173"/>
    </location>
</feature>
<sequence length="185" mass="19629">MVPTRPGGQLPAPKDSIARYFPSPYLSFSMATAPSTTPKSTFSMGIFTGVVLVAYTTIAALLGFFDRIEAGGLDLLMLVGGTTLAIARRSKDTNGQLSYFDGFGTGIVTSLVASVVLGLGFIVLTVVVPHAMDLTRVRDIFGFDLSVVLAFLAIILMGGMTGMITSLIAMQYFKKDAPDPMKSED</sequence>
<protein>
    <submittedName>
        <fullName evidence="2">DUF4199 domain-containing protein</fullName>
    </submittedName>
</protein>
<feature type="transmembrane region" description="Helical" evidence="1">
    <location>
        <begin position="44"/>
        <end position="64"/>
    </location>
</feature>
<comment type="caution">
    <text evidence="2">The sequence shown here is derived from an EMBL/GenBank/DDBJ whole genome shotgun (WGS) entry which is preliminary data.</text>
</comment>
<dbReference type="Proteomes" id="UP000317646">
    <property type="component" value="Unassembled WGS sequence"/>
</dbReference>
<name>A0A502GXW8_9BACT</name>
<evidence type="ECO:0000313" key="2">
    <source>
        <dbReference type="EMBL" id="TPG65866.1"/>
    </source>
</evidence>
<feature type="transmembrane region" description="Helical" evidence="1">
    <location>
        <begin position="99"/>
        <end position="128"/>
    </location>
</feature>
<keyword evidence="1" id="KW-0812">Transmembrane</keyword>
<organism evidence="2 3">
    <name type="scientific">Hymenobacter nivis</name>
    <dbReference type="NCBI Taxonomy" id="1850093"/>
    <lineage>
        <taxon>Bacteria</taxon>
        <taxon>Pseudomonadati</taxon>
        <taxon>Bacteroidota</taxon>
        <taxon>Cytophagia</taxon>
        <taxon>Cytophagales</taxon>
        <taxon>Hymenobacteraceae</taxon>
        <taxon>Hymenobacter</taxon>
    </lineage>
</organism>
<accession>A0A502GXW8</accession>
<dbReference type="AlphaFoldDB" id="A0A502GXW8"/>
<keyword evidence="1" id="KW-1133">Transmembrane helix</keyword>